<protein>
    <recommendedName>
        <fullName evidence="3">Secretion system C-terminal sorting domain-containing protein</fullName>
    </recommendedName>
</protein>
<dbReference type="STRING" id="421531.IX38_06865"/>
<feature type="signal peptide" evidence="2">
    <location>
        <begin position="1"/>
        <end position="18"/>
    </location>
</feature>
<evidence type="ECO:0000256" key="1">
    <source>
        <dbReference type="ARBA" id="ARBA00022729"/>
    </source>
</evidence>
<keyword evidence="1 2" id="KW-0732">Signal</keyword>
<evidence type="ECO:0000256" key="2">
    <source>
        <dbReference type="SAM" id="SignalP"/>
    </source>
</evidence>
<reference evidence="4 5" key="1">
    <citation type="submission" date="2014-07" db="EMBL/GenBank/DDBJ databases">
        <title>Genome of Chryseobacterium luteum DSM 18605.</title>
        <authorList>
            <person name="Stropko S.J."/>
            <person name="Pipes S.E."/>
            <person name="Newman J.D."/>
        </authorList>
    </citation>
    <scope>NUCLEOTIDE SEQUENCE [LARGE SCALE GENOMIC DNA]</scope>
    <source>
        <strain evidence="4 5">DSM 18605</strain>
    </source>
</reference>
<dbReference type="Pfam" id="PF18962">
    <property type="entry name" value="Por_Secre_tail"/>
    <property type="match status" value="1"/>
</dbReference>
<dbReference type="InterPro" id="IPR026444">
    <property type="entry name" value="Secre_tail"/>
</dbReference>
<proteinExistence type="predicted"/>
<dbReference type="eggNOG" id="COG4932">
    <property type="taxonomic scope" value="Bacteria"/>
</dbReference>
<dbReference type="Proteomes" id="UP000028703">
    <property type="component" value="Unassembled WGS sequence"/>
</dbReference>
<evidence type="ECO:0000259" key="3">
    <source>
        <dbReference type="Pfam" id="PF18962"/>
    </source>
</evidence>
<gene>
    <name evidence="4" type="ORF">IX38_06865</name>
</gene>
<feature type="domain" description="Secretion system C-terminal sorting" evidence="3">
    <location>
        <begin position="908"/>
        <end position="978"/>
    </location>
</feature>
<sequence>MKKTLYLIIIFFNSLLFAQNINSTLLETNFGGDSEPDHLTKIGDKIYFSASVYNNRELYIKDDLASRPRLVKDINTNYGSISSSSFFKELNGTLLFTATSSSIGNYYQQLWRSDGTENGTYLLKIINPNYDTNISNPIILGNKMFFTSNVNNSSDLWVTDGTEAGTKIVKKINSTGDSSVKYPFVFNNEIYFLANDGITGMELWKSNGTENGTVQVFDFYIGSTSGISLKPIVYNNNIYFMGQQNSNLKGLWKYDGSQTQLVKNFTNINYFDPVILQNKIIFCINTPSGFQLLSSDGTVANTNPLFTTPPYSSISTYSEPLRVFNNKLYFEATDSSFNTSNWISGGTASTTVSLSSAIPVLSDATIIGNSSGNNYLIFKNNNNDHYISDGTISGTKHISDITLISNYTGYGLNVLEYNDTIILNGKNKKNGIELFKYNFSTNSSTILDDVHHKMSSDINASISLNNNLIYFGNSFNEGMELFISDGTTLNTKLLKDLNIGESSTVFTGDNNYFFKNGNRAFFRCTVGTGYEPCVTDGTEAGTYLIKDLSPFNQGSLNEDPYFTTLDGNNVLFGADDGANNTTGASRLWRTDGTQSGTYKIHNVQIVGGNGYKSSTLNGKVYFTGYDTNNVYSIWMTDGTTGGTQIFKTFYNSQGNNIIPRIINTLGNKFVIVIEDVNSQFNHFQNILVSDGISPNSITQIATLAQSSQSSGGIIGETIVYNNKLYFYAFNYTGTYPSDAYKLYSTDGTITGTGIFSNSIASCCAADIKFNICGNKLYILQGKLYVTDGVNQPVALDNGNHNFKDFNCVNNNLFFLNNQYQNYKIWTSNGTVSGTHPFNLYANGHLIGNDESIYKLASTDDKLFYLANFYNTDILKESGGEVYIVDINAQNLGSEDVVQNPIKDSGFVVFPNPTADIINIQSKEKVKINDVEVYDLSGKRLMGNSFNNYNVQLDIKNLIKGIYIMVIKTGNTVVTKKIIKK</sequence>
<accession>A0A085ZVL4</accession>
<dbReference type="RefSeq" id="WP_034703046.1">
    <property type="nucleotide sequence ID" value="NZ_JPRO01000003.1"/>
</dbReference>
<organism evidence="4 5">
    <name type="scientific">Chryseobacterium luteum</name>
    <dbReference type="NCBI Taxonomy" id="421531"/>
    <lineage>
        <taxon>Bacteria</taxon>
        <taxon>Pseudomonadati</taxon>
        <taxon>Bacteroidota</taxon>
        <taxon>Flavobacteriia</taxon>
        <taxon>Flavobacteriales</taxon>
        <taxon>Weeksellaceae</taxon>
        <taxon>Chryseobacterium group</taxon>
        <taxon>Chryseobacterium</taxon>
    </lineage>
</organism>
<feature type="chain" id="PRO_5001801826" description="Secretion system C-terminal sorting domain-containing protein" evidence="2">
    <location>
        <begin position="19"/>
        <end position="980"/>
    </location>
</feature>
<keyword evidence="5" id="KW-1185">Reference proteome</keyword>
<name>A0A085ZVL4_9FLAO</name>
<dbReference type="SUPFAM" id="SSF69304">
    <property type="entry name" value="Tricorn protease N-terminal domain"/>
    <property type="match status" value="1"/>
</dbReference>
<evidence type="ECO:0000313" key="4">
    <source>
        <dbReference type="EMBL" id="KFF08478.1"/>
    </source>
</evidence>
<evidence type="ECO:0000313" key="5">
    <source>
        <dbReference type="Proteomes" id="UP000028703"/>
    </source>
</evidence>
<dbReference type="AlphaFoldDB" id="A0A085ZVL4"/>
<comment type="caution">
    <text evidence="4">The sequence shown here is derived from an EMBL/GenBank/DDBJ whole genome shotgun (WGS) entry which is preliminary data.</text>
</comment>
<dbReference type="NCBIfam" id="TIGR04183">
    <property type="entry name" value="Por_Secre_tail"/>
    <property type="match status" value="1"/>
</dbReference>
<dbReference type="EMBL" id="JPRO01000003">
    <property type="protein sequence ID" value="KFF08478.1"/>
    <property type="molecule type" value="Genomic_DNA"/>
</dbReference>
<dbReference type="OrthoDB" id="1489153at2"/>